<comment type="caution">
    <text evidence="2">The sequence shown here is derived from an EMBL/GenBank/DDBJ whole genome shotgun (WGS) entry which is preliminary data.</text>
</comment>
<dbReference type="AlphaFoldDB" id="A0AAV6Q9P2"/>
<accession>A0AAV6Q9P2</accession>
<evidence type="ECO:0000313" key="3">
    <source>
        <dbReference type="Proteomes" id="UP000693946"/>
    </source>
</evidence>
<feature type="region of interest" description="Disordered" evidence="1">
    <location>
        <begin position="1"/>
        <end position="21"/>
    </location>
</feature>
<dbReference type="EMBL" id="JAGKHQ010000018">
    <property type="protein sequence ID" value="KAG7486296.1"/>
    <property type="molecule type" value="Genomic_DNA"/>
</dbReference>
<reference evidence="2 3" key="1">
    <citation type="journal article" date="2021" name="Sci. Rep.">
        <title>Chromosome anchoring in Senegalese sole (Solea senegalensis) reveals sex-associated markers and genome rearrangements in flatfish.</title>
        <authorList>
            <person name="Guerrero-Cozar I."/>
            <person name="Gomez-Garrido J."/>
            <person name="Berbel C."/>
            <person name="Martinez-Blanch J.F."/>
            <person name="Alioto T."/>
            <person name="Claros M.G."/>
            <person name="Gagnaire P.A."/>
            <person name="Manchado M."/>
        </authorList>
    </citation>
    <scope>NUCLEOTIDE SEQUENCE [LARGE SCALE GENOMIC DNA]</scope>
    <source>
        <strain evidence="2">Sse05_10M</strain>
    </source>
</reference>
<keyword evidence="3" id="KW-1185">Reference proteome</keyword>
<evidence type="ECO:0000313" key="2">
    <source>
        <dbReference type="EMBL" id="KAG7486296.1"/>
    </source>
</evidence>
<protein>
    <submittedName>
        <fullName evidence="2">Uncharacterized protein</fullName>
    </submittedName>
</protein>
<sequence length="170" mass="18454">MAIDRLKEVQPPAAHSGVSHGTPTLHPSYNAALSFAPHSHALIVMSIGECLASASGCVAAGLTGCDWEEVGSNYGGRGLADVYVRNVQTAYYCFFCQKRGTERRGVVFSKKESRPSLRIPCLPASETRSPLSFSARESQRPQPPPQSTLKAQRACDDIPDRRTSLNIHEL</sequence>
<evidence type="ECO:0000256" key="1">
    <source>
        <dbReference type="SAM" id="MobiDB-lite"/>
    </source>
</evidence>
<feature type="region of interest" description="Disordered" evidence="1">
    <location>
        <begin position="122"/>
        <end position="155"/>
    </location>
</feature>
<dbReference type="Proteomes" id="UP000693946">
    <property type="component" value="Linkage Group LG6"/>
</dbReference>
<feature type="compositionally biased region" description="Polar residues" evidence="1">
    <location>
        <begin position="126"/>
        <end position="136"/>
    </location>
</feature>
<name>A0AAV6Q9P2_SOLSE</name>
<gene>
    <name evidence="2" type="ORF">JOB18_029065</name>
</gene>
<organism evidence="2 3">
    <name type="scientific">Solea senegalensis</name>
    <name type="common">Senegalese sole</name>
    <dbReference type="NCBI Taxonomy" id="28829"/>
    <lineage>
        <taxon>Eukaryota</taxon>
        <taxon>Metazoa</taxon>
        <taxon>Chordata</taxon>
        <taxon>Craniata</taxon>
        <taxon>Vertebrata</taxon>
        <taxon>Euteleostomi</taxon>
        <taxon>Actinopterygii</taxon>
        <taxon>Neopterygii</taxon>
        <taxon>Teleostei</taxon>
        <taxon>Neoteleostei</taxon>
        <taxon>Acanthomorphata</taxon>
        <taxon>Carangaria</taxon>
        <taxon>Pleuronectiformes</taxon>
        <taxon>Pleuronectoidei</taxon>
        <taxon>Soleidae</taxon>
        <taxon>Solea</taxon>
    </lineage>
</organism>
<proteinExistence type="predicted"/>